<sequence>MPVRRAASRAAGKPRSIVHGPHGTPRIQPPIRASRRAATSNRSAAEAAPSEAAVGSAVARRAPGRPTIRQ</sequence>
<keyword evidence="3" id="KW-1185">Reference proteome</keyword>
<organism evidence="2 3">
    <name type="scientific">Pseudonocardia kongjuensis</name>
    <dbReference type="NCBI Taxonomy" id="102227"/>
    <lineage>
        <taxon>Bacteria</taxon>
        <taxon>Bacillati</taxon>
        <taxon>Actinomycetota</taxon>
        <taxon>Actinomycetes</taxon>
        <taxon>Pseudonocardiales</taxon>
        <taxon>Pseudonocardiaceae</taxon>
        <taxon>Pseudonocardia</taxon>
    </lineage>
</organism>
<gene>
    <name evidence="2" type="ORF">GCM10009613_57440</name>
</gene>
<feature type="region of interest" description="Disordered" evidence="1">
    <location>
        <begin position="1"/>
        <end position="70"/>
    </location>
</feature>
<evidence type="ECO:0000256" key="1">
    <source>
        <dbReference type="SAM" id="MobiDB-lite"/>
    </source>
</evidence>
<proteinExistence type="predicted"/>
<name>A0ABN1Y813_9PSEU</name>
<reference evidence="2 3" key="1">
    <citation type="journal article" date="2019" name="Int. J. Syst. Evol. Microbiol.">
        <title>The Global Catalogue of Microorganisms (GCM) 10K type strain sequencing project: providing services to taxonomists for standard genome sequencing and annotation.</title>
        <authorList>
            <consortium name="The Broad Institute Genomics Platform"/>
            <consortium name="The Broad Institute Genome Sequencing Center for Infectious Disease"/>
            <person name="Wu L."/>
            <person name="Ma J."/>
        </authorList>
    </citation>
    <scope>NUCLEOTIDE SEQUENCE [LARGE SCALE GENOMIC DNA]</scope>
    <source>
        <strain evidence="2 3">JCM 11896</strain>
    </source>
</reference>
<protein>
    <submittedName>
        <fullName evidence="2">Uncharacterized protein</fullName>
    </submittedName>
</protein>
<dbReference type="Proteomes" id="UP001501414">
    <property type="component" value="Unassembled WGS sequence"/>
</dbReference>
<accession>A0ABN1Y813</accession>
<comment type="caution">
    <text evidence="2">The sequence shown here is derived from an EMBL/GenBank/DDBJ whole genome shotgun (WGS) entry which is preliminary data.</text>
</comment>
<feature type="compositionally biased region" description="Low complexity" evidence="1">
    <location>
        <begin position="36"/>
        <end position="59"/>
    </location>
</feature>
<evidence type="ECO:0000313" key="3">
    <source>
        <dbReference type="Proteomes" id="UP001501414"/>
    </source>
</evidence>
<dbReference type="EMBL" id="BAAAJK010000050">
    <property type="protein sequence ID" value="GAA1400481.1"/>
    <property type="molecule type" value="Genomic_DNA"/>
</dbReference>
<evidence type="ECO:0000313" key="2">
    <source>
        <dbReference type="EMBL" id="GAA1400481.1"/>
    </source>
</evidence>